<evidence type="ECO:0008006" key="4">
    <source>
        <dbReference type="Google" id="ProtNLM"/>
    </source>
</evidence>
<feature type="signal peptide" evidence="1">
    <location>
        <begin position="1"/>
        <end position="24"/>
    </location>
</feature>
<accession>A0ABT2UZI5</accession>
<comment type="caution">
    <text evidence="2">The sequence shown here is derived from an EMBL/GenBank/DDBJ whole genome shotgun (WGS) entry which is preliminary data.</text>
</comment>
<sequence>MKSIKKIVALSFVFVMFSCFVSWAGTKHVTTDEYDPRNMTWEERAEWVDANVPKTHYEAPVALFNANSEWLLTEETYSDVGTAQYTTGTMRTKVKFVVDRDAYAVKDWATAKFEADVLSPYASVVDKAVNQHWMVEPGNLRIIYEAWYLDPTGTRFIEHWYNLHGSGAYDVQTINGEGPTEVGPTRK</sequence>
<name>A0ABT2UZI5_9FIRM</name>
<dbReference type="EMBL" id="JAOQJF010000015">
    <property type="protein sequence ID" value="MCU6800056.1"/>
    <property type="molecule type" value="Genomic_DNA"/>
</dbReference>
<evidence type="ECO:0000256" key="1">
    <source>
        <dbReference type="SAM" id="SignalP"/>
    </source>
</evidence>
<reference evidence="2 3" key="1">
    <citation type="journal article" date="2021" name="ISME Commun">
        <title>Automated analysis of genomic sequences facilitates high-throughput and comprehensive description of bacteria.</title>
        <authorList>
            <person name="Hitch T.C.A."/>
        </authorList>
    </citation>
    <scope>NUCLEOTIDE SEQUENCE [LARGE SCALE GENOMIC DNA]</scope>
    <source>
        <strain evidence="3">f_CCE</strain>
    </source>
</reference>
<keyword evidence="3" id="KW-1185">Reference proteome</keyword>
<evidence type="ECO:0000313" key="3">
    <source>
        <dbReference type="Proteomes" id="UP001652395"/>
    </source>
</evidence>
<dbReference type="Proteomes" id="UP001652395">
    <property type="component" value="Unassembled WGS sequence"/>
</dbReference>
<gene>
    <name evidence="2" type="ORF">OCV69_08925</name>
</gene>
<feature type="chain" id="PRO_5045956908" description="Lipoprotein" evidence="1">
    <location>
        <begin position="25"/>
        <end position="187"/>
    </location>
</feature>
<dbReference type="PROSITE" id="PS51257">
    <property type="entry name" value="PROKAR_LIPOPROTEIN"/>
    <property type="match status" value="1"/>
</dbReference>
<protein>
    <recommendedName>
        <fullName evidence="4">Lipoprotein</fullName>
    </recommendedName>
</protein>
<evidence type="ECO:0000313" key="2">
    <source>
        <dbReference type="EMBL" id="MCU6800056.1"/>
    </source>
</evidence>
<dbReference type="RefSeq" id="WP_158358734.1">
    <property type="nucleotide sequence ID" value="NZ_JAOQJF010000015.1"/>
</dbReference>
<proteinExistence type="predicted"/>
<organism evidence="2 3">
    <name type="scientific">Alitiscatomonas aceti</name>
    <dbReference type="NCBI Taxonomy" id="2981724"/>
    <lineage>
        <taxon>Bacteria</taxon>
        <taxon>Bacillati</taxon>
        <taxon>Bacillota</taxon>
        <taxon>Clostridia</taxon>
        <taxon>Lachnospirales</taxon>
        <taxon>Lachnospiraceae</taxon>
        <taxon>Alitiscatomonas</taxon>
    </lineage>
</organism>
<keyword evidence="1" id="KW-0732">Signal</keyword>